<keyword evidence="2" id="KW-1185">Reference proteome</keyword>
<organism evidence="1 2">
    <name type="scientific">Platanthera guangdongensis</name>
    <dbReference type="NCBI Taxonomy" id="2320717"/>
    <lineage>
        <taxon>Eukaryota</taxon>
        <taxon>Viridiplantae</taxon>
        <taxon>Streptophyta</taxon>
        <taxon>Embryophyta</taxon>
        <taxon>Tracheophyta</taxon>
        <taxon>Spermatophyta</taxon>
        <taxon>Magnoliopsida</taxon>
        <taxon>Liliopsida</taxon>
        <taxon>Asparagales</taxon>
        <taxon>Orchidaceae</taxon>
        <taxon>Orchidoideae</taxon>
        <taxon>Orchideae</taxon>
        <taxon>Orchidinae</taxon>
        <taxon>Platanthera</taxon>
    </lineage>
</organism>
<dbReference type="EMBL" id="JBBWWR010000005">
    <property type="protein sequence ID" value="KAK8967517.1"/>
    <property type="molecule type" value="Genomic_DNA"/>
</dbReference>
<evidence type="ECO:0000313" key="1">
    <source>
        <dbReference type="EMBL" id="KAK8967517.1"/>
    </source>
</evidence>
<name>A0ABR2MTH4_9ASPA</name>
<evidence type="ECO:0000313" key="2">
    <source>
        <dbReference type="Proteomes" id="UP001412067"/>
    </source>
</evidence>
<comment type="caution">
    <text evidence="1">The sequence shown here is derived from an EMBL/GenBank/DDBJ whole genome shotgun (WGS) entry which is preliminary data.</text>
</comment>
<protein>
    <submittedName>
        <fullName evidence="1">Uncharacterized protein</fullName>
    </submittedName>
</protein>
<sequence>MIIEKANIPTISETYIVERNDIRVHIKLLSGNYLQATNDNQLRTYYYFELGWDDNGATFE</sequence>
<reference evidence="1 2" key="1">
    <citation type="journal article" date="2022" name="Nat. Plants">
        <title>Genomes of leafy and leafless Platanthera orchids illuminate the evolution of mycoheterotrophy.</title>
        <authorList>
            <person name="Li M.H."/>
            <person name="Liu K.W."/>
            <person name="Li Z."/>
            <person name="Lu H.C."/>
            <person name="Ye Q.L."/>
            <person name="Zhang D."/>
            <person name="Wang J.Y."/>
            <person name="Li Y.F."/>
            <person name="Zhong Z.M."/>
            <person name="Liu X."/>
            <person name="Yu X."/>
            <person name="Liu D.K."/>
            <person name="Tu X.D."/>
            <person name="Liu B."/>
            <person name="Hao Y."/>
            <person name="Liao X.Y."/>
            <person name="Jiang Y.T."/>
            <person name="Sun W.H."/>
            <person name="Chen J."/>
            <person name="Chen Y.Q."/>
            <person name="Ai Y."/>
            <person name="Zhai J.W."/>
            <person name="Wu S.S."/>
            <person name="Zhou Z."/>
            <person name="Hsiao Y.Y."/>
            <person name="Wu W.L."/>
            <person name="Chen Y.Y."/>
            <person name="Lin Y.F."/>
            <person name="Hsu J.L."/>
            <person name="Li C.Y."/>
            <person name="Wang Z.W."/>
            <person name="Zhao X."/>
            <person name="Zhong W.Y."/>
            <person name="Ma X.K."/>
            <person name="Ma L."/>
            <person name="Huang J."/>
            <person name="Chen G.Z."/>
            <person name="Huang M.Z."/>
            <person name="Huang L."/>
            <person name="Peng D.H."/>
            <person name="Luo Y.B."/>
            <person name="Zou S.Q."/>
            <person name="Chen S.P."/>
            <person name="Lan S."/>
            <person name="Tsai W.C."/>
            <person name="Van de Peer Y."/>
            <person name="Liu Z.J."/>
        </authorList>
    </citation>
    <scope>NUCLEOTIDE SEQUENCE [LARGE SCALE GENOMIC DNA]</scope>
    <source>
        <strain evidence="1">Lor288</strain>
    </source>
</reference>
<dbReference type="Proteomes" id="UP001412067">
    <property type="component" value="Unassembled WGS sequence"/>
</dbReference>
<gene>
    <name evidence="1" type="ORF">KSP40_PGU001159</name>
</gene>
<accession>A0ABR2MTH4</accession>
<proteinExistence type="predicted"/>